<dbReference type="EMBL" id="AKHW03003120">
    <property type="protein sequence ID" value="KYO35766.1"/>
    <property type="molecule type" value="Genomic_DNA"/>
</dbReference>
<keyword evidence="2" id="KW-1185">Reference proteome</keyword>
<name>A0A151NG12_ALLMI</name>
<reference evidence="1 2" key="1">
    <citation type="journal article" date="2012" name="Genome Biol.">
        <title>Sequencing three crocodilian genomes to illuminate the evolution of archosaurs and amniotes.</title>
        <authorList>
            <person name="St John J.A."/>
            <person name="Braun E.L."/>
            <person name="Isberg S.R."/>
            <person name="Miles L.G."/>
            <person name="Chong A.Y."/>
            <person name="Gongora J."/>
            <person name="Dalzell P."/>
            <person name="Moran C."/>
            <person name="Bed'hom B."/>
            <person name="Abzhanov A."/>
            <person name="Burgess S.C."/>
            <person name="Cooksey A.M."/>
            <person name="Castoe T.A."/>
            <person name="Crawford N.G."/>
            <person name="Densmore L.D."/>
            <person name="Drew J.C."/>
            <person name="Edwards S.V."/>
            <person name="Faircloth B.C."/>
            <person name="Fujita M.K."/>
            <person name="Greenwold M.J."/>
            <person name="Hoffmann F.G."/>
            <person name="Howard J.M."/>
            <person name="Iguchi T."/>
            <person name="Janes D.E."/>
            <person name="Khan S.Y."/>
            <person name="Kohno S."/>
            <person name="de Koning A.J."/>
            <person name="Lance S.L."/>
            <person name="McCarthy F.M."/>
            <person name="McCormack J.E."/>
            <person name="Merchant M.E."/>
            <person name="Peterson D.G."/>
            <person name="Pollock D.D."/>
            <person name="Pourmand N."/>
            <person name="Raney B.J."/>
            <person name="Roessler K.A."/>
            <person name="Sanford J.R."/>
            <person name="Sawyer R.H."/>
            <person name="Schmidt C.J."/>
            <person name="Triplett E.W."/>
            <person name="Tuberville T.D."/>
            <person name="Venegas-Anaya M."/>
            <person name="Howard J.T."/>
            <person name="Jarvis E.D."/>
            <person name="Guillette L.J.Jr."/>
            <person name="Glenn T.C."/>
            <person name="Green R.E."/>
            <person name="Ray D.A."/>
        </authorList>
    </citation>
    <scope>NUCLEOTIDE SEQUENCE [LARGE SCALE GENOMIC DNA]</scope>
    <source>
        <strain evidence="1">KSC_2009_1</strain>
    </source>
</reference>
<evidence type="ECO:0000313" key="2">
    <source>
        <dbReference type="Proteomes" id="UP000050525"/>
    </source>
</evidence>
<sequence>MEIVKNPLCLLLPGGFCALSGQTECITATTYPGVDEDFIGIFCKNKGISFLFQQISNSVQLKMKDAGQRKARALGYPISKVAATAFYSTMENITLVSTHCSVSQDPSWE</sequence>
<protein>
    <submittedName>
        <fullName evidence="1">Uncharacterized protein</fullName>
    </submittedName>
</protein>
<evidence type="ECO:0000313" key="1">
    <source>
        <dbReference type="EMBL" id="KYO35766.1"/>
    </source>
</evidence>
<gene>
    <name evidence="1" type="ORF">Y1Q_0010192</name>
</gene>
<organism evidence="1 2">
    <name type="scientific">Alligator mississippiensis</name>
    <name type="common">American alligator</name>
    <dbReference type="NCBI Taxonomy" id="8496"/>
    <lineage>
        <taxon>Eukaryota</taxon>
        <taxon>Metazoa</taxon>
        <taxon>Chordata</taxon>
        <taxon>Craniata</taxon>
        <taxon>Vertebrata</taxon>
        <taxon>Euteleostomi</taxon>
        <taxon>Archelosauria</taxon>
        <taxon>Archosauria</taxon>
        <taxon>Crocodylia</taxon>
        <taxon>Alligatoridae</taxon>
        <taxon>Alligatorinae</taxon>
        <taxon>Alligator</taxon>
    </lineage>
</organism>
<comment type="caution">
    <text evidence="1">The sequence shown here is derived from an EMBL/GenBank/DDBJ whole genome shotgun (WGS) entry which is preliminary data.</text>
</comment>
<accession>A0A151NG12</accession>
<proteinExistence type="predicted"/>
<dbReference type="AlphaFoldDB" id="A0A151NG12"/>
<dbReference type="Proteomes" id="UP000050525">
    <property type="component" value="Unassembled WGS sequence"/>
</dbReference>